<evidence type="ECO:0000259" key="5">
    <source>
        <dbReference type="PROSITE" id="PS50887"/>
    </source>
</evidence>
<dbReference type="Gene3D" id="3.30.450.20">
    <property type="entry name" value="PAS domain"/>
    <property type="match status" value="1"/>
</dbReference>
<comment type="catalytic activity">
    <reaction evidence="3">
        <text>2 GTP = 3',3'-c-di-GMP + 2 diphosphate</text>
        <dbReference type="Rhea" id="RHEA:24898"/>
        <dbReference type="ChEBI" id="CHEBI:33019"/>
        <dbReference type="ChEBI" id="CHEBI:37565"/>
        <dbReference type="ChEBI" id="CHEBI:58805"/>
        <dbReference type="EC" id="2.7.7.65"/>
    </reaction>
</comment>
<feature type="domain" description="GGDEF" evidence="5">
    <location>
        <begin position="350"/>
        <end position="476"/>
    </location>
</feature>
<name>A0A6M0JWP1_9GAMM</name>
<proteinExistence type="predicted"/>
<keyword evidence="4" id="KW-0812">Transmembrane</keyword>
<evidence type="ECO:0000256" key="2">
    <source>
        <dbReference type="ARBA" id="ARBA00012528"/>
    </source>
</evidence>
<dbReference type="Pfam" id="PF13188">
    <property type="entry name" value="PAS_8"/>
    <property type="match status" value="1"/>
</dbReference>
<reference evidence="6 7" key="1">
    <citation type="submission" date="2020-02" db="EMBL/GenBank/DDBJ databases">
        <title>Genome sequences of Thiorhodococcus mannitoliphagus and Thiorhodococcus minor, purple sulfur photosynthetic bacteria in the gammaproteobacterial family, Chromatiaceae.</title>
        <authorList>
            <person name="Aviles F.A."/>
            <person name="Meyer T.E."/>
            <person name="Kyndt J.A."/>
        </authorList>
    </citation>
    <scope>NUCLEOTIDE SEQUENCE [LARGE SCALE GENOMIC DNA]</scope>
    <source>
        <strain evidence="6 7">DSM 11518</strain>
    </source>
</reference>
<dbReference type="CDD" id="cd01949">
    <property type="entry name" value="GGDEF"/>
    <property type="match status" value="1"/>
</dbReference>
<organism evidence="6 7">
    <name type="scientific">Thiorhodococcus minor</name>
    <dbReference type="NCBI Taxonomy" id="57489"/>
    <lineage>
        <taxon>Bacteria</taxon>
        <taxon>Pseudomonadati</taxon>
        <taxon>Pseudomonadota</taxon>
        <taxon>Gammaproteobacteria</taxon>
        <taxon>Chromatiales</taxon>
        <taxon>Chromatiaceae</taxon>
        <taxon>Thiorhodococcus</taxon>
    </lineage>
</organism>
<dbReference type="Pfam" id="PF00990">
    <property type="entry name" value="GGDEF"/>
    <property type="match status" value="1"/>
</dbReference>
<gene>
    <name evidence="6" type="ORF">G3446_08595</name>
</gene>
<dbReference type="InterPro" id="IPR000014">
    <property type="entry name" value="PAS"/>
</dbReference>
<comment type="cofactor">
    <cofactor evidence="1">
        <name>Mg(2+)</name>
        <dbReference type="ChEBI" id="CHEBI:18420"/>
    </cofactor>
</comment>
<accession>A0A6M0JWP1</accession>
<keyword evidence="7" id="KW-1185">Reference proteome</keyword>
<dbReference type="InterPro" id="IPR035965">
    <property type="entry name" value="PAS-like_dom_sf"/>
</dbReference>
<dbReference type="PANTHER" id="PTHR45138:SF9">
    <property type="entry name" value="DIGUANYLATE CYCLASE DGCM-RELATED"/>
    <property type="match status" value="1"/>
</dbReference>
<feature type="transmembrane region" description="Helical" evidence="4">
    <location>
        <begin position="21"/>
        <end position="43"/>
    </location>
</feature>
<dbReference type="PROSITE" id="PS50887">
    <property type="entry name" value="GGDEF"/>
    <property type="match status" value="1"/>
</dbReference>
<dbReference type="PANTHER" id="PTHR45138">
    <property type="entry name" value="REGULATORY COMPONENTS OF SENSORY TRANSDUCTION SYSTEM"/>
    <property type="match status" value="1"/>
</dbReference>
<dbReference type="InterPro" id="IPR000160">
    <property type="entry name" value="GGDEF_dom"/>
</dbReference>
<dbReference type="GO" id="GO:0043709">
    <property type="term" value="P:cell adhesion involved in single-species biofilm formation"/>
    <property type="evidence" value="ECO:0007669"/>
    <property type="project" value="TreeGrafter"/>
</dbReference>
<dbReference type="SUPFAM" id="SSF55073">
    <property type="entry name" value="Nucleotide cyclase"/>
    <property type="match status" value="1"/>
</dbReference>
<dbReference type="GO" id="GO:0052621">
    <property type="term" value="F:diguanylate cyclase activity"/>
    <property type="evidence" value="ECO:0007669"/>
    <property type="project" value="UniProtKB-EC"/>
</dbReference>
<dbReference type="SMART" id="SM00267">
    <property type="entry name" value="GGDEF"/>
    <property type="match status" value="1"/>
</dbReference>
<evidence type="ECO:0000256" key="1">
    <source>
        <dbReference type="ARBA" id="ARBA00001946"/>
    </source>
</evidence>
<dbReference type="RefSeq" id="WP_164452422.1">
    <property type="nucleotide sequence ID" value="NZ_JAAIJQ010000019.1"/>
</dbReference>
<dbReference type="Proteomes" id="UP000483379">
    <property type="component" value="Unassembled WGS sequence"/>
</dbReference>
<comment type="caution">
    <text evidence="6">The sequence shown here is derived from an EMBL/GenBank/DDBJ whole genome shotgun (WGS) entry which is preliminary data.</text>
</comment>
<sequence length="476" mass="52736">MKAIKAVLPGGRLFSLRTERNLALIFGLLGLLLVGTITAHWLLVLEPALREEAASRAAAMAQAHAQSLERVLGSGLPAPQLERELRTTMGSLLLLKDEATQKPFVRRLSISLDYDLVDMPRGSLDLSMGPANASGCFVLRVPLYDPRTHLLIGVATFHSNAFFMERLVGDLRTKLWWIMGIIAGLTGFAWLESSRLLKRLGESEANLRRVFEAAPFPMVLGEQGMPSLRQANEAAKAYLGLREDATGRLTSDVWLRLYAQGLPKTLGAQHETCLSVEGGPERWALVSATPLRFSGTMSRLVTLVDVSELKAVQEELRAASQTDALTGLYNRRFLYQRLAKEIELVQRYSHPLSIVLFDLDYFKGINDTFGHRAGDEVLVRVAEVLRRCLREVDIAGRYGGEELLLLLPHSSVGQAREAAERIRIALKHEEWPYQGMEVTLSAGVSQYAGETLDAFIDSADRKLYRIKANGRDGVAC</sequence>
<dbReference type="EMBL" id="JAAIJQ010000019">
    <property type="protein sequence ID" value="NEV61946.1"/>
    <property type="molecule type" value="Genomic_DNA"/>
</dbReference>
<dbReference type="FunFam" id="3.30.70.270:FF:000001">
    <property type="entry name" value="Diguanylate cyclase domain protein"/>
    <property type="match status" value="1"/>
</dbReference>
<keyword evidence="4" id="KW-1133">Transmembrane helix</keyword>
<dbReference type="InterPro" id="IPR029787">
    <property type="entry name" value="Nucleotide_cyclase"/>
</dbReference>
<dbReference type="EC" id="2.7.7.65" evidence="2"/>
<evidence type="ECO:0000313" key="6">
    <source>
        <dbReference type="EMBL" id="NEV61946.1"/>
    </source>
</evidence>
<dbReference type="Gene3D" id="3.30.70.270">
    <property type="match status" value="1"/>
</dbReference>
<evidence type="ECO:0000256" key="4">
    <source>
        <dbReference type="SAM" id="Phobius"/>
    </source>
</evidence>
<dbReference type="NCBIfam" id="TIGR00254">
    <property type="entry name" value="GGDEF"/>
    <property type="match status" value="1"/>
</dbReference>
<dbReference type="GO" id="GO:0005886">
    <property type="term" value="C:plasma membrane"/>
    <property type="evidence" value="ECO:0007669"/>
    <property type="project" value="TreeGrafter"/>
</dbReference>
<keyword evidence="4" id="KW-0472">Membrane</keyword>
<dbReference type="InterPro" id="IPR043128">
    <property type="entry name" value="Rev_trsase/Diguanyl_cyclase"/>
</dbReference>
<dbReference type="GO" id="GO:1902201">
    <property type="term" value="P:negative regulation of bacterial-type flagellum-dependent cell motility"/>
    <property type="evidence" value="ECO:0007669"/>
    <property type="project" value="TreeGrafter"/>
</dbReference>
<evidence type="ECO:0000256" key="3">
    <source>
        <dbReference type="ARBA" id="ARBA00034247"/>
    </source>
</evidence>
<protein>
    <recommendedName>
        <fullName evidence="2">diguanylate cyclase</fullName>
        <ecNumber evidence="2">2.7.7.65</ecNumber>
    </recommendedName>
</protein>
<evidence type="ECO:0000313" key="7">
    <source>
        <dbReference type="Proteomes" id="UP000483379"/>
    </source>
</evidence>
<dbReference type="SUPFAM" id="SSF55785">
    <property type="entry name" value="PYP-like sensor domain (PAS domain)"/>
    <property type="match status" value="1"/>
</dbReference>
<dbReference type="InterPro" id="IPR050469">
    <property type="entry name" value="Diguanylate_Cyclase"/>
</dbReference>
<dbReference type="AlphaFoldDB" id="A0A6M0JWP1"/>